<evidence type="ECO:0000259" key="1">
    <source>
        <dbReference type="Pfam" id="PF07693"/>
    </source>
</evidence>
<dbReference type="OMA" id="ASPLDWM"/>
<dbReference type="OrthoDB" id="88903at2"/>
<evidence type="ECO:0000313" key="2">
    <source>
        <dbReference type="EMBL" id="OXE34729.1"/>
    </source>
</evidence>
<protein>
    <submittedName>
        <fullName evidence="2">NTPase</fullName>
    </submittedName>
</protein>
<dbReference type="RefSeq" id="WP_011106112.1">
    <property type="nucleotide sequence ID" value="NZ_CAMFHI010000027.1"/>
</dbReference>
<accession>A0A227JI52</accession>
<dbReference type="Gene3D" id="3.40.50.300">
    <property type="entry name" value="P-loop containing nucleotide triphosphate hydrolases"/>
    <property type="match status" value="1"/>
</dbReference>
<name>A0A227JI52_VIBPH</name>
<dbReference type="SUPFAM" id="SSF52540">
    <property type="entry name" value="P-loop containing nucleoside triphosphate hydrolases"/>
    <property type="match status" value="1"/>
</dbReference>
<dbReference type="Pfam" id="PF07693">
    <property type="entry name" value="KAP_NTPase"/>
    <property type="match status" value="1"/>
</dbReference>
<dbReference type="Proteomes" id="UP000214596">
    <property type="component" value="Unassembled WGS sequence"/>
</dbReference>
<comment type="caution">
    <text evidence="2">The sequence shown here is derived from an EMBL/GenBank/DDBJ whole genome shotgun (WGS) entry which is preliminary data.</text>
</comment>
<evidence type="ECO:0000313" key="3">
    <source>
        <dbReference type="Proteomes" id="UP000214596"/>
    </source>
</evidence>
<dbReference type="AlphaFoldDB" id="A0A227JI52"/>
<reference evidence="2 3" key="1">
    <citation type="journal article" date="2017" name="Appl. Environ. Microbiol.">
        <title>Parallel evolution of two clades of a major Atlantic endemic Vibrio parahaemolyticus pathogen lineage by independent acquisition of related pathogenicity islands.</title>
        <authorList>
            <person name="Xu F."/>
            <person name="Gonzalez-Escalona N."/>
            <person name="Drees K.P."/>
            <person name="Sebra R.P."/>
            <person name="Cooper V.S."/>
            <person name="Jones S.H."/>
            <person name="Whistler C.A."/>
        </authorList>
    </citation>
    <scope>NUCLEOTIDE SEQUENCE [LARGE SCALE GENOMIC DNA]</scope>
    <source>
        <strain evidence="2 3">MAVP-3</strain>
    </source>
</reference>
<gene>
    <name evidence="2" type="ORF">CA163_00825</name>
</gene>
<organism evidence="2 3">
    <name type="scientific">Vibrio parahaemolyticus</name>
    <dbReference type="NCBI Taxonomy" id="670"/>
    <lineage>
        <taxon>Bacteria</taxon>
        <taxon>Pseudomonadati</taxon>
        <taxon>Pseudomonadota</taxon>
        <taxon>Gammaproteobacteria</taxon>
        <taxon>Vibrionales</taxon>
        <taxon>Vibrionaceae</taxon>
        <taxon>Vibrio</taxon>
    </lineage>
</organism>
<feature type="domain" description="KAP NTPase" evidence="1">
    <location>
        <begin position="39"/>
        <end position="296"/>
    </location>
</feature>
<proteinExistence type="predicted"/>
<dbReference type="InterPro" id="IPR027417">
    <property type="entry name" value="P-loop_NTPase"/>
</dbReference>
<dbReference type="InterPro" id="IPR011646">
    <property type="entry name" value="KAP_P-loop"/>
</dbReference>
<sequence>MTHMTQGNINFNWGEPVIGKDSEGESIILLPADTLKRGKYAKFLHNYLVDNSSQRGYVLNLNAQWGAGKTYFINRWIDSIKDAHPVVYIDAWKQDYSDDPMLTVVSSIIDALEEHLPAGNKKAIALKNKATRFFKAAAPLLMKGLIKKATGMNIDDVEPETEKKEGSDLYNLTGEASAALAKCLIDDHNEKLKTVEHLRSDIKSLIEALDPKKKLKLPAFIFIDELDRCRPSYAVEMLEVIKHFFELENIVFVVATDTEQLQHAVKAVYGEGFDAQTYLGRFFRRRYSLSESSRFEFVKQMVGESYEIKSTWKRHTPSIMEGGNLWNLVSIVAGRFNLSLRETEQLADKFLAILSSEPKSMNPYLLLILFALRDKYYGLYECWVKHGDIYAYLEEGVRKAGLERISLPFHSSDGHHFVAIDSDGTFSIKLLDILNLMHKYCTIKSHGEKMKIDNELIEHQCNSNDADTASHGFLQRRYLNLEATKKDYVEWVEYAVSFDE</sequence>
<dbReference type="EMBL" id="NIXT01000016">
    <property type="protein sequence ID" value="OXE34729.1"/>
    <property type="molecule type" value="Genomic_DNA"/>
</dbReference>